<dbReference type="EMBL" id="CM032182">
    <property type="protein sequence ID" value="KAG7097801.1"/>
    <property type="molecule type" value="Genomic_DNA"/>
</dbReference>
<dbReference type="Pfam" id="PF13359">
    <property type="entry name" value="DDE_Tnp_4"/>
    <property type="match status" value="1"/>
</dbReference>
<dbReference type="PANTHER" id="PTHR48471">
    <property type="entry name" value="DDE TNP4 DOMAIN-CONTAINING PROTEIN"/>
    <property type="match status" value="1"/>
</dbReference>
<gene>
    <name evidence="4" type="ORF">E1B28_005120</name>
</gene>
<keyword evidence="2" id="KW-0479">Metal-binding</keyword>
<comment type="caution">
    <text evidence="4">The sequence shown here is derived from an EMBL/GenBank/DDBJ whole genome shotgun (WGS) entry which is preliminary data.</text>
</comment>
<keyword evidence="5" id="KW-1185">Reference proteome</keyword>
<accession>A0A9P7V041</accession>
<dbReference type="KEGG" id="more:E1B28_005120"/>
<dbReference type="RefSeq" id="XP_043014271.1">
    <property type="nucleotide sequence ID" value="XM_043149664.1"/>
</dbReference>
<dbReference type="Proteomes" id="UP001049176">
    <property type="component" value="Chromosome 2"/>
</dbReference>
<sequence length="261" mass="29671">MVLKNMDEAQMTWPQGDKFVELESLVVERHPLLIGAFGVVDGLKIPVQVSYTDDEMENATYNEWLHEHFINNVLAFSPKGVIIACTLNAPGSWHDSSVARPIYDKLLNHTPDGYYLVADTAFPRGADSISGKIWAPVKDGTHLRQAAQARQQLLDFDNELLSFRQAAEWGMQTMQGSFGCLHVPMKAGDHEGGGDSLEICFRLFNLCARCIGYNQIRSVYMPIWVVNEQEQIWKDFENVVFGEQRRQDRVRRFYLDQGSVV</sequence>
<dbReference type="OrthoDB" id="78198at2759"/>
<dbReference type="GO" id="GO:0046872">
    <property type="term" value="F:metal ion binding"/>
    <property type="evidence" value="ECO:0007669"/>
    <property type="project" value="UniProtKB-KW"/>
</dbReference>
<dbReference type="PANTHER" id="PTHR48471:SF1">
    <property type="entry name" value="DDE TNP4 DOMAIN-CONTAINING PROTEIN"/>
    <property type="match status" value="1"/>
</dbReference>
<comment type="cofactor">
    <cofactor evidence="1">
        <name>a divalent metal cation</name>
        <dbReference type="ChEBI" id="CHEBI:60240"/>
    </cofactor>
</comment>
<dbReference type="InterPro" id="IPR027806">
    <property type="entry name" value="HARBI1_dom"/>
</dbReference>
<organism evidence="4 5">
    <name type="scientific">Marasmius oreades</name>
    <name type="common">fairy-ring Marasmius</name>
    <dbReference type="NCBI Taxonomy" id="181124"/>
    <lineage>
        <taxon>Eukaryota</taxon>
        <taxon>Fungi</taxon>
        <taxon>Dikarya</taxon>
        <taxon>Basidiomycota</taxon>
        <taxon>Agaricomycotina</taxon>
        <taxon>Agaricomycetes</taxon>
        <taxon>Agaricomycetidae</taxon>
        <taxon>Agaricales</taxon>
        <taxon>Marasmiineae</taxon>
        <taxon>Marasmiaceae</taxon>
        <taxon>Marasmius</taxon>
    </lineage>
</organism>
<evidence type="ECO:0000256" key="2">
    <source>
        <dbReference type="ARBA" id="ARBA00022723"/>
    </source>
</evidence>
<evidence type="ECO:0000256" key="1">
    <source>
        <dbReference type="ARBA" id="ARBA00001968"/>
    </source>
</evidence>
<name>A0A9P7V041_9AGAR</name>
<evidence type="ECO:0000313" key="4">
    <source>
        <dbReference type="EMBL" id="KAG7097801.1"/>
    </source>
</evidence>
<proteinExistence type="predicted"/>
<evidence type="ECO:0000313" key="5">
    <source>
        <dbReference type="Proteomes" id="UP001049176"/>
    </source>
</evidence>
<reference evidence="4" key="1">
    <citation type="journal article" date="2021" name="Genome Biol. Evol.">
        <title>The assembled and annotated genome of the fairy-ring fungus Marasmius oreades.</title>
        <authorList>
            <person name="Hiltunen M."/>
            <person name="Ament-Velasquez S.L."/>
            <person name="Johannesson H."/>
        </authorList>
    </citation>
    <scope>NUCLEOTIDE SEQUENCE</scope>
    <source>
        <strain evidence="4">03SP1</strain>
    </source>
</reference>
<feature type="domain" description="DDE Tnp4" evidence="3">
    <location>
        <begin position="40"/>
        <end position="205"/>
    </location>
</feature>
<dbReference type="AlphaFoldDB" id="A0A9P7V041"/>
<dbReference type="GeneID" id="66074196"/>
<evidence type="ECO:0000259" key="3">
    <source>
        <dbReference type="Pfam" id="PF13359"/>
    </source>
</evidence>
<protein>
    <recommendedName>
        <fullName evidence="3">DDE Tnp4 domain-containing protein</fullName>
    </recommendedName>
</protein>